<keyword evidence="2" id="KW-0479">Metal-binding</keyword>
<organism evidence="5 6">
    <name type="scientific">Paenibacillus sonchi</name>
    <dbReference type="NCBI Taxonomy" id="373687"/>
    <lineage>
        <taxon>Bacteria</taxon>
        <taxon>Bacillati</taxon>
        <taxon>Bacillota</taxon>
        <taxon>Bacilli</taxon>
        <taxon>Bacillales</taxon>
        <taxon>Paenibacillaceae</taxon>
        <taxon>Paenibacillus</taxon>
        <taxon>Paenibacillus sonchi group</taxon>
    </lineage>
</organism>
<dbReference type="GO" id="GO:0005975">
    <property type="term" value="P:carbohydrate metabolic process"/>
    <property type="evidence" value="ECO:0007669"/>
    <property type="project" value="InterPro"/>
</dbReference>
<dbReference type="InterPro" id="IPR006047">
    <property type="entry name" value="GH13_cat_dom"/>
</dbReference>
<comment type="cofactor">
    <cofactor evidence="1">
        <name>Ca(2+)</name>
        <dbReference type="ChEBI" id="CHEBI:29108"/>
    </cofactor>
</comment>
<evidence type="ECO:0000256" key="1">
    <source>
        <dbReference type="ARBA" id="ARBA00001913"/>
    </source>
</evidence>
<dbReference type="RefSeq" id="WP_157771277.1">
    <property type="nucleotide sequence ID" value="NZ_CP068595.1"/>
</dbReference>
<reference evidence="5 6" key="1">
    <citation type="submission" date="2021-01" db="EMBL/GenBank/DDBJ databases">
        <title>Whole genome sequence of Paenibacillus sonchi LMG 24727 for comparative genomics.</title>
        <authorList>
            <person name="Lee G."/>
            <person name="Kim M.-J."/>
            <person name="Lim K."/>
            <person name="Shin J.-H."/>
        </authorList>
    </citation>
    <scope>NUCLEOTIDE SEQUENCE [LARGE SCALE GENOMIC DNA]</scope>
    <source>
        <strain evidence="5 6">LMG 24727</strain>
    </source>
</reference>
<protein>
    <recommendedName>
        <fullName evidence="4">Glycosyl hydrolase family 13 catalytic domain-containing protein</fullName>
    </recommendedName>
</protein>
<name>A0A974P718_9BACL</name>
<dbReference type="AlphaFoldDB" id="A0A974P718"/>
<dbReference type="InterPro" id="IPR017853">
    <property type="entry name" value="GH"/>
</dbReference>
<dbReference type="KEGG" id="pson:JI735_17200"/>
<keyword evidence="6" id="KW-1185">Reference proteome</keyword>
<evidence type="ECO:0000256" key="2">
    <source>
        <dbReference type="ARBA" id="ARBA00022723"/>
    </source>
</evidence>
<dbReference type="SUPFAM" id="SSF51445">
    <property type="entry name" value="(Trans)glycosidases"/>
    <property type="match status" value="1"/>
</dbReference>
<dbReference type="GO" id="GO:0046872">
    <property type="term" value="F:metal ion binding"/>
    <property type="evidence" value="ECO:0007669"/>
    <property type="project" value="UniProtKB-KW"/>
</dbReference>
<sequence>MNASIRLSPTGSVKAIPQAVLGRSCSGAGNLRKYLGGDWAGIIARIQDGYLTDMGFSAILISQPAENIHVCMEDEEGTASYHGYWPRDFLRPNPYFGSMDTFRALLSTNA</sequence>
<keyword evidence="3" id="KW-0732">Signal</keyword>
<proteinExistence type="predicted"/>
<evidence type="ECO:0000259" key="4">
    <source>
        <dbReference type="Pfam" id="PF00128"/>
    </source>
</evidence>
<dbReference type="Proteomes" id="UP000595841">
    <property type="component" value="Chromosome"/>
</dbReference>
<evidence type="ECO:0000313" key="5">
    <source>
        <dbReference type="EMBL" id="QQZ58545.1"/>
    </source>
</evidence>
<dbReference type="Gene3D" id="3.20.20.80">
    <property type="entry name" value="Glycosidases"/>
    <property type="match status" value="1"/>
</dbReference>
<gene>
    <name evidence="5" type="ORF">JI735_17200</name>
</gene>
<accession>A0A974P718</accession>
<dbReference type="EMBL" id="CP068595">
    <property type="protein sequence ID" value="QQZ58545.1"/>
    <property type="molecule type" value="Genomic_DNA"/>
</dbReference>
<dbReference type="PANTHER" id="PTHR10357">
    <property type="entry name" value="ALPHA-AMYLASE FAMILY MEMBER"/>
    <property type="match status" value="1"/>
</dbReference>
<dbReference type="PANTHER" id="PTHR10357:SF215">
    <property type="entry name" value="ALPHA-AMYLASE 1"/>
    <property type="match status" value="1"/>
</dbReference>
<dbReference type="Pfam" id="PF00128">
    <property type="entry name" value="Alpha-amylase"/>
    <property type="match status" value="1"/>
</dbReference>
<feature type="domain" description="Glycosyl hydrolase family 13 catalytic" evidence="4">
    <location>
        <begin position="37"/>
        <end position="107"/>
    </location>
</feature>
<evidence type="ECO:0000313" key="6">
    <source>
        <dbReference type="Proteomes" id="UP000595841"/>
    </source>
</evidence>
<evidence type="ECO:0000256" key="3">
    <source>
        <dbReference type="ARBA" id="ARBA00022729"/>
    </source>
</evidence>